<accession>A0A5N6U9M2</accession>
<dbReference type="InterPro" id="IPR016040">
    <property type="entry name" value="NAD(P)-bd_dom"/>
</dbReference>
<reference evidence="2 3" key="1">
    <citation type="submission" date="2019-04" db="EMBL/GenBank/DDBJ databases">
        <title>Friends and foes A comparative genomics study of 23 Aspergillus species from section Flavi.</title>
        <authorList>
            <consortium name="DOE Joint Genome Institute"/>
            <person name="Kjaerbolling I."/>
            <person name="Vesth T."/>
            <person name="Frisvad J.C."/>
            <person name="Nybo J.L."/>
            <person name="Theobald S."/>
            <person name="Kildgaard S."/>
            <person name="Isbrandt T."/>
            <person name="Kuo A."/>
            <person name="Sato A."/>
            <person name="Lyhne E.K."/>
            <person name="Kogle M.E."/>
            <person name="Wiebenga A."/>
            <person name="Kun R.S."/>
            <person name="Lubbers R.J."/>
            <person name="Makela M.R."/>
            <person name="Barry K."/>
            <person name="Chovatia M."/>
            <person name="Clum A."/>
            <person name="Daum C."/>
            <person name="Haridas S."/>
            <person name="He G."/>
            <person name="LaButti K."/>
            <person name="Lipzen A."/>
            <person name="Mondo S."/>
            <person name="Riley R."/>
            <person name="Salamov A."/>
            <person name="Simmons B.A."/>
            <person name="Magnuson J.K."/>
            <person name="Henrissat B."/>
            <person name="Mortensen U.H."/>
            <person name="Larsen T.O."/>
            <person name="Devries R.P."/>
            <person name="Grigoriev I.V."/>
            <person name="Machida M."/>
            <person name="Baker S.E."/>
            <person name="Andersen M.R."/>
        </authorList>
    </citation>
    <scope>NUCLEOTIDE SEQUENCE [LARGE SCALE GENOMIC DNA]</scope>
    <source>
        <strain evidence="2 3">IBT 18842</strain>
    </source>
</reference>
<dbReference type="GO" id="GO:0016646">
    <property type="term" value="F:oxidoreductase activity, acting on the CH-NH group of donors, NAD or NADP as acceptor"/>
    <property type="evidence" value="ECO:0007669"/>
    <property type="project" value="TreeGrafter"/>
</dbReference>
<dbReference type="EMBL" id="ML742023">
    <property type="protein sequence ID" value="KAE8155314.1"/>
    <property type="molecule type" value="Genomic_DNA"/>
</dbReference>
<organism evidence="2 3">
    <name type="scientific">Aspergillus avenaceus</name>
    <dbReference type="NCBI Taxonomy" id="36643"/>
    <lineage>
        <taxon>Eukaryota</taxon>
        <taxon>Fungi</taxon>
        <taxon>Dikarya</taxon>
        <taxon>Ascomycota</taxon>
        <taxon>Pezizomycotina</taxon>
        <taxon>Eurotiomycetes</taxon>
        <taxon>Eurotiomycetidae</taxon>
        <taxon>Eurotiales</taxon>
        <taxon>Aspergillaceae</taxon>
        <taxon>Aspergillus</taxon>
        <taxon>Aspergillus subgen. Circumdati</taxon>
    </lineage>
</organism>
<dbReference type="InterPro" id="IPR051606">
    <property type="entry name" value="Polyketide_Oxido-like"/>
</dbReference>
<name>A0A5N6U9M2_ASPAV</name>
<gene>
    <name evidence="2" type="ORF">BDV25DRAFT_146476</name>
</gene>
<dbReference type="InterPro" id="IPR036291">
    <property type="entry name" value="NAD(P)-bd_dom_sf"/>
</dbReference>
<evidence type="ECO:0000259" key="1">
    <source>
        <dbReference type="Pfam" id="PF13460"/>
    </source>
</evidence>
<dbReference type="Proteomes" id="UP000325780">
    <property type="component" value="Unassembled WGS sequence"/>
</dbReference>
<evidence type="ECO:0000313" key="2">
    <source>
        <dbReference type="EMBL" id="KAE8155314.1"/>
    </source>
</evidence>
<dbReference type="OrthoDB" id="10254221at2759"/>
<protein>
    <recommendedName>
        <fullName evidence="1">NAD(P)-binding domain-containing protein</fullName>
    </recommendedName>
</protein>
<dbReference type="SUPFAM" id="SSF51735">
    <property type="entry name" value="NAD(P)-binding Rossmann-fold domains"/>
    <property type="match status" value="1"/>
</dbReference>
<dbReference type="PANTHER" id="PTHR43355:SF7">
    <property type="entry name" value="NAD(P)-BINDING DOMAIN-CONTAINING PROTEIN"/>
    <property type="match status" value="1"/>
</dbReference>
<dbReference type="Pfam" id="PF13460">
    <property type="entry name" value="NAD_binding_10"/>
    <property type="match status" value="1"/>
</dbReference>
<keyword evidence="3" id="KW-1185">Reference proteome</keyword>
<dbReference type="AlphaFoldDB" id="A0A5N6U9M2"/>
<sequence length="257" mass="28279">MRVLVLGGTGNLGSRLHHALARRGHTVVAFVRNPAKLQSDAGTYQHRLLIEQGDGKRAAEIKDAATRHKCNAIINAAGHAAMAPWGKSDLPAIVSAVIQAALEIGQERNRPMRVWFLGGQGILEIPTENKMIVNYIPMFREHITTWNKLRDLPPSAISWSILCPGLMRPVGESPLSTPATGSVDNLSATATVPPEWSTKFLRVPVIGRYLNIMSQISSYATCYEDNAEFIANDLSQDRDSEWIFQRVGVKERQGSCL</sequence>
<feature type="domain" description="NAD(P)-binding" evidence="1">
    <location>
        <begin position="7"/>
        <end position="166"/>
    </location>
</feature>
<dbReference type="PANTHER" id="PTHR43355">
    <property type="entry name" value="FLAVIN REDUCTASE (NADPH)"/>
    <property type="match status" value="1"/>
</dbReference>
<evidence type="ECO:0000313" key="3">
    <source>
        <dbReference type="Proteomes" id="UP000325780"/>
    </source>
</evidence>
<dbReference type="Gene3D" id="3.40.50.720">
    <property type="entry name" value="NAD(P)-binding Rossmann-like Domain"/>
    <property type="match status" value="1"/>
</dbReference>
<proteinExistence type="predicted"/>